<comment type="catalytic activity">
    <reaction evidence="1">
        <text>S-ubiquitinyl-[E2 ubiquitin-conjugating enzyme]-L-cysteine + [acceptor protein]-L-lysine = [E2 ubiquitin-conjugating enzyme]-L-cysteine + N(6)-ubiquitinyl-[acceptor protein]-L-lysine.</text>
        <dbReference type="EC" id="2.3.2.26"/>
    </reaction>
</comment>
<accession>A0A418ALJ3</accession>
<evidence type="ECO:0000256" key="3">
    <source>
        <dbReference type="ARBA" id="ARBA00012485"/>
    </source>
</evidence>
<name>A0A418ALJ3_9STRA</name>
<feature type="domain" description="HECT" evidence="7">
    <location>
        <begin position="134"/>
        <end position="220"/>
    </location>
</feature>
<dbReference type="PANTHER" id="PTHR11254:SF440">
    <property type="entry name" value="E3 UBIQUITIN-PROTEIN LIGASE NEDD-4"/>
    <property type="match status" value="1"/>
</dbReference>
<dbReference type="SUPFAM" id="SSF56204">
    <property type="entry name" value="Hect, E3 ligase catalytic domain"/>
    <property type="match status" value="1"/>
</dbReference>
<keyword evidence="4" id="KW-0808">Transferase</keyword>
<dbReference type="InterPro" id="IPR035983">
    <property type="entry name" value="Hect_E3_ubiquitin_ligase"/>
</dbReference>
<dbReference type="InterPro" id="IPR000569">
    <property type="entry name" value="HECT_dom"/>
</dbReference>
<comment type="caution">
    <text evidence="8">The sequence shown here is derived from an EMBL/GenBank/DDBJ whole genome shotgun (WGS) entry which is preliminary data.</text>
</comment>
<evidence type="ECO:0000256" key="6">
    <source>
        <dbReference type="PROSITE-ProRule" id="PRU00104"/>
    </source>
</evidence>
<dbReference type="PROSITE" id="PS50237">
    <property type="entry name" value="HECT"/>
    <property type="match status" value="2"/>
</dbReference>
<sequence length="220" mass="24604">MVTTTGSTLDPSVWATLTHLAKLPFSLKYGWFLDQASALVTPYDTLHVHFKVNRPRLVVEALENLSSLQVNALCATTRFEFVGEHARDAGAVQREWYLLVAHGLLSPATGFLMFVLTHDTVDDLALTFSATECDGHGRVLEVDLVDEGRRIPVTEDNKALYVQRMICYFTLKGIEYTPGRYPVVHACYNRIDLPLYPTKALLQEALTMVLLSDPTGFTIE</sequence>
<evidence type="ECO:0000259" key="7">
    <source>
        <dbReference type="PROSITE" id="PS50237"/>
    </source>
</evidence>
<evidence type="ECO:0000256" key="4">
    <source>
        <dbReference type="ARBA" id="ARBA00022679"/>
    </source>
</evidence>
<dbReference type="GO" id="GO:0061630">
    <property type="term" value="F:ubiquitin protein ligase activity"/>
    <property type="evidence" value="ECO:0007669"/>
    <property type="project" value="UniProtKB-EC"/>
</dbReference>
<keyword evidence="9" id="KW-1185">Reference proteome</keyword>
<gene>
    <name evidence="8" type="ORF">DYB32_008318</name>
</gene>
<reference evidence="8 9" key="1">
    <citation type="submission" date="2018-08" db="EMBL/GenBank/DDBJ databases">
        <title>Aphanomyces genome sequencing and annotation.</title>
        <authorList>
            <person name="Minardi D."/>
            <person name="Oidtmann B."/>
            <person name="Van Der Giezen M."/>
            <person name="Studholme D.J."/>
        </authorList>
    </citation>
    <scope>NUCLEOTIDE SEQUENCE [LARGE SCALE GENOMIC DNA]</scope>
    <source>
        <strain evidence="8 9">NJM0002</strain>
    </source>
</reference>
<evidence type="ECO:0000256" key="1">
    <source>
        <dbReference type="ARBA" id="ARBA00000885"/>
    </source>
</evidence>
<protein>
    <recommendedName>
        <fullName evidence="3">HECT-type E3 ubiquitin transferase</fullName>
        <ecNumber evidence="3">2.3.2.26</ecNumber>
    </recommendedName>
</protein>
<dbReference type="PANTHER" id="PTHR11254">
    <property type="entry name" value="HECT DOMAIN UBIQUITIN-PROTEIN LIGASE"/>
    <property type="match status" value="1"/>
</dbReference>
<dbReference type="EC" id="2.3.2.26" evidence="3"/>
<evidence type="ECO:0000256" key="2">
    <source>
        <dbReference type="ARBA" id="ARBA00004906"/>
    </source>
</evidence>
<dbReference type="InterPro" id="IPR050409">
    <property type="entry name" value="E3_ubiq-protein_ligase"/>
</dbReference>
<dbReference type="Gene3D" id="3.30.2160.10">
    <property type="entry name" value="Hect, E3 ligase catalytic domain"/>
    <property type="match status" value="1"/>
</dbReference>
<comment type="pathway">
    <text evidence="2">Protein modification; protein ubiquitination.</text>
</comment>
<dbReference type="Proteomes" id="UP000285060">
    <property type="component" value="Unassembled WGS sequence"/>
</dbReference>
<dbReference type="EMBL" id="QUSY01001295">
    <property type="protein sequence ID" value="RHY25428.1"/>
    <property type="molecule type" value="Genomic_DNA"/>
</dbReference>
<evidence type="ECO:0000313" key="8">
    <source>
        <dbReference type="EMBL" id="RHY25428.1"/>
    </source>
</evidence>
<keyword evidence="5 6" id="KW-0833">Ubl conjugation pathway</keyword>
<dbReference type="Gene3D" id="3.90.1750.10">
    <property type="entry name" value="Hect, E3 ligase catalytic domains"/>
    <property type="match status" value="1"/>
</dbReference>
<proteinExistence type="predicted"/>
<evidence type="ECO:0000313" key="9">
    <source>
        <dbReference type="Proteomes" id="UP000285060"/>
    </source>
</evidence>
<organism evidence="8 9">
    <name type="scientific">Aphanomyces invadans</name>
    <dbReference type="NCBI Taxonomy" id="157072"/>
    <lineage>
        <taxon>Eukaryota</taxon>
        <taxon>Sar</taxon>
        <taxon>Stramenopiles</taxon>
        <taxon>Oomycota</taxon>
        <taxon>Saprolegniomycetes</taxon>
        <taxon>Saprolegniales</taxon>
        <taxon>Verrucalvaceae</taxon>
        <taxon>Aphanomyces</taxon>
    </lineage>
</organism>
<dbReference type="Pfam" id="PF00632">
    <property type="entry name" value="HECT"/>
    <property type="match status" value="1"/>
</dbReference>
<evidence type="ECO:0000256" key="5">
    <source>
        <dbReference type="ARBA" id="ARBA00022786"/>
    </source>
</evidence>
<feature type="domain" description="HECT" evidence="7">
    <location>
        <begin position="64"/>
        <end position="126"/>
    </location>
</feature>
<comment type="caution">
    <text evidence="6">Lacks conserved residue(s) required for the propagation of feature annotation.</text>
</comment>
<feature type="active site" description="Glycyl thioester intermediate" evidence="6">
    <location>
        <position position="187"/>
    </location>
</feature>
<dbReference type="AlphaFoldDB" id="A0A418ALJ3"/>